<dbReference type="AlphaFoldDB" id="A0A5C7IR40"/>
<dbReference type="Proteomes" id="UP000323000">
    <property type="component" value="Chromosome 2"/>
</dbReference>
<organism evidence="1 2">
    <name type="scientific">Acer yangbiense</name>
    <dbReference type="NCBI Taxonomy" id="1000413"/>
    <lineage>
        <taxon>Eukaryota</taxon>
        <taxon>Viridiplantae</taxon>
        <taxon>Streptophyta</taxon>
        <taxon>Embryophyta</taxon>
        <taxon>Tracheophyta</taxon>
        <taxon>Spermatophyta</taxon>
        <taxon>Magnoliopsida</taxon>
        <taxon>eudicotyledons</taxon>
        <taxon>Gunneridae</taxon>
        <taxon>Pentapetalae</taxon>
        <taxon>rosids</taxon>
        <taxon>malvids</taxon>
        <taxon>Sapindales</taxon>
        <taxon>Sapindaceae</taxon>
        <taxon>Hippocastanoideae</taxon>
        <taxon>Acereae</taxon>
        <taxon>Acer</taxon>
    </lineage>
</organism>
<gene>
    <name evidence="1" type="ORF">EZV62_006219</name>
</gene>
<keyword evidence="2" id="KW-1185">Reference proteome</keyword>
<proteinExistence type="predicted"/>
<reference evidence="2" key="1">
    <citation type="journal article" date="2019" name="Gigascience">
        <title>De novo genome assembly of the endangered Acer yangbiense, a plant species with extremely small populations endemic to Yunnan Province, China.</title>
        <authorList>
            <person name="Yang J."/>
            <person name="Wariss H.M."/>
            <person name="Tao L."/>
            <person name="Zhang R."/>
            <person name="Yun Q."/>
            <person name="Hollingsworth P."/>
            <person name="Dao Z."/>
            <person name="Luo G."/>
            <person name="Guo H."/>
            <person name="Ma Y."/>
            <person name="Sun W."/>
        </authorList>
    </citation>
    <scope>NUCLEOTIDE SEQUENCE [LARGE SCALE GENOMIC DNA]</scope>
    <source>
        <strain evidence="2">cv. Malutang</strain>
    </source>
</reference>
<sequence>MKMEFGYGVTGSWTKLLITKSVQIRELHPLCYLNNNETILVRVLQPSNNSVKNRMFWDAEDEEFKDLNIDCCIQGDWRFKNVYVESLISPNHINDFTIEVSSSFVSA</sequence>
<evidence type="ECO:0000313" key="2">
    <source>
        <dbReference type="Proteomes" id="UP000323000"/>
    </source>
</evidence>
<comment type="caution">
    <text evidence="1">The sequence shown here is derived from an EMBL/GenBank/DDBJ whole genome shotgun (WGS) entry which is preliminary data.</text>
</comment>
<protein>
    <recommendedName>
        <fullName evidence="3">F-box associated domain-containing protein</fullName>
    </recommendedName>
</protein>
<evidence type="ECO:0008006" key="3">
    <source>
        <dbReference type="Google" id="ProtNLM"/>
    </source>
</evidence>
<dbReference type="OrthoDB" id="10490567at2759"/>
<evidence type="ECO:0000313" key="1">
    <source>
        <dbReference type="EMBL" id="TXG71284.1"/>
    </source>
</evidence>
<name>A0A5C7IR40_9ROSI</name>
<accession>A0A5C7IR40</accession>
<dbReference type="EMBL" id="VAHF01000002">
    <property type="protein sequence ID" value="TXG71284.1"/>
    <property type="molecule type" value="Genomic_DNA"/>
</dbReference>